<feature type="transmembrane region" description="Helical" evidence="1">
    <location>
        <begin position="41"/>
        <end position="60"/>
    </location>
</feature>
<feature type="transmembrane region" description="Helical" evidence="1">
    <location>
        <begin position="80"/>
        <end position="101"/>
    </location>
</feature>
<proteinExistence type="predicted"/>
<dbReference type="AlphaFoldDB" id="A0A8J2Q062"/>
<dbReference type="OrthoDB" id="1069523at2759"/>
<evidence type="ECO:0000313" key="3">
    <source>
        <dbReference type="Proteomes" id="UP000708208"/>
    </source>
</evidence>
<keyword evidence="1" id="KW-0472">Membrane</keyword>
<accession>A0A8J2Q062</accession>
<reference evidence="2" key="1">
    <citation type="submission" date="2021-06" db="EMBL/GenBank/DDBJ databases">
        <authorList>
            <person name="Hodson N. C."/>
            <person name="Mongue J. A."/>
            <person name="Jaron S. K."/>
        </authorList>
    </citation>
    <scope>NUCLEOTIDE SEQUENCE</scope>
</reference>
<feature type="transmembrane region" description="Helical" evidence="1">
    <location>
        <begin position="294"/>
        <end position="318"/>
    </location>
</feature>
<feature type="transmembrane region" description="Helical" evidence="1">
    <location>
        <begin position="12"/>
        <end position="29"/>
    </location>
</feature>
<evidence type="ECO:0000256" key="1">
    <source>
        <dbReference type="SAM" id="Phobius"/>
    </source>
</evidence>
<gene>
    <name evidence="2" type="ORF">AFUS01_LOCUS38348</name>
</gene>
<dbReference type="Proteomes" id="UP000708208">
    <property type="component" value="Unassembled WGS sequence"/>
</dbReference>
<keyword evidence="1" id="KW-1133">Transmembrane helix</keyword>
<feature type="transmembrane region" description="Helical" evidence="1">
    <location>
        <begin position="184"/>
        <end position="201"/>
    </location>
</feature>
<dbReference type="EMBL" id="CAJVCH010547433">
    <property type="protein sequence ID" value="CAG7828420.1"/>
    <property type="molecule type" value="Genomic_DNA"/>
</dbReference>
<name>A0A8J2Q062_9HEXA</name>
<organism evidence="2 3">
    <name type="scientific">Allacma fusca</name>
    <dbReference type="NCBI Taxonomy" id="39272"/>
    <lineage>
        <taxon>Eukaryota</taxon>
        <taxon>Metazoa</taxon>
        <taxon>Ecdysozoa</taxon>
        <taxon>Arthropoda</taxon>
        <taxon>Hexapoda</taxon>
        <taxon>Collembola</taxon>
        <taxon>Symphypleona</taxon>
        <taxon>Sminthuridae</taxon>
        <taxon>Allacma</taxon>
    </lineage>
</organism>
<keyword evidence="1" id="KW-0812">Transmembrane</keyword>
<keyword evidence="3" id="KW-1185">Reference proteome</keyword>
<comment type="caution">
    <text evidence="2">The sequence shown here is derived from an EMBL/GenBank/DDBJ whole genome shotgun (WGS) entry which is preliminary data.</text>
</comment>
<evidence type="ECO:0000313" key="2">
    <source>
        <dbReference type="EMBL" id="CAG7828420.1"/>
    </source>
</evidence>
<feature type="transmembrane region" description="Helical" evidence="1">
    <location>
        <begin position="143"/>
        <end position="164"/>
    </location>
</feature>
<sequence>MLGPLSKKLIFVGYIWGTYLGHIPFWWDARIRSVRTSMSRLRYAISAYNFCISIALFIWFCIRTVQMLYPEEESLFDTMYSTIGICLSLITLFNVFVNINFIRYRYEMPQFVSQFMIFGKQFEKYLLRKGKKSQVTAILEDHYGILMLALIVNCVLCHFAIFLVMCSFGEMPIMFTYFVESESWWFIPLSVFQTAIVMLYVSMWYSSIFCQAFPIIGYIFSLLGIMDELELGRNRYSTSCNLRTPSEFMTIWRELEVLNKNARNIYSSILMPVNQWIISDLCVYNIYGSIKFQGAIAFVMGIGALTTLFFLIVLYSALAKVNARSEQVTYTSRALESDTYKKNMAADRIVVSEFGTAAFPDPCKTIFQRFQTKFRKLSGKDLSDSCSVSVDYSGDQLYAMTETNAEITAEIAVTNARYPSYYHSFGNTKDKLIFIESPWRLDLLKTFKSLWTNQSFDSTIVWKPELKVISYSQSVLVIDTKTMYLLPNVGKSHFLNRPRSGTQKFRYTNFVP</sequence>
<feature type="transmembrane region" description="Helical" evidence="1">
    <location>
        <begin position="208"/>
        <end position="226"/>
    </location>
</feature>
<protein>
    <submittedName>
        <fullName evidence="2">Uncharacterized protein</fullName>
    </submittedName>
</protein>